<accession>M9M5M5</accession>
<dbReference type="Gene3D" id="3.90.176.10">
    <property type="entry name" value="Toxin ADP-ribosyltransferase, Chain A, domain 1"/>
    <property type="match status" value="1"/>
</dbReference>
<proteinExistence type="predicted"/>
<dbReference type="Pfam" id="PF03496">
    <property type="entry name" value="ADPrib_exo_Tox"/>
    <property type="match status" value="1"/>
</dbReference>
<name>M9M5M5_PAEPP</name>
<dbReference type="InterPro" id="IPR003540">
    <property type="entry name" value="ADP-ribosyltransferase"/>
</dbReference>
<protein>
    <recommendedName>
        <fullName evidence="3">ADP ribosyltransferase domain-containing protein</fullName>
    </recommendedName>
</protein>
<keyword evidence="5" id="KW-1185">Reference proteome</keyword>
<sequence length="1943" mass="219693">MTLKKLSRISLIIAVTSCNLLATEIYFPSHLYAKGQTPAAELESLFTIGEEQLQAVKKEKQTELEEQQKKLNEEEKMLATKMKHAKELYEQIMKEIRENSNGYNVGKISDTILLSQILQGKRPKGRGSDKRVIEQIKAIREGQKQVKATKKRIAEMAAHYDQQITALEQKQAQHQAQQQSLQNNQQALLQVEKKAAQADGQAKQQRIELYQHTIQRITNAVNSMIQDLESSIAMISSELSTPANDHVKTMVSTLHAIANYKNIEQMTSKLETQLGHLPPEIIEERSTVLLQPLQAKQRNLHTQLNNIVTQLTAMDQKHAEPLLQFFQQSRLEELAVLENQLLATIKQQNAEKVTAIQEQLKRAEEREQAAYNKIGQSARERVKQQRLDGEVLLVDLWANWSEEGEEREAAQRRAEARTKQLIQVLKNPQGLSYRSLWQAIHPEQGTTMPSTQKTENNQAKQRLFTTVEQASHNASMAVDLGQQLKRIMDGIKGEQARKIANEPTFAKFFTELGNSLAESLQHPNQIPNAIWESNKQAVRAVEDSLQASLFGPGETETNAHIRQQVDKQQVLRTMVSLAQLIEQIDSEITISDLVAQAQLVAAMEQAAGTEEERAAYWSNLEAAAENVLQVKQAKANINGQRQALQPIFLPMVEMIEHNLFDSPGWQAQILDTLKYVQFILLAIDPIGSFVPISPEDATILSIKAASQGVGILSRTATKLEAIKNSAVEVEEIARKQIKNSAVEVEETAGKQIKNSAVEVEETAGKQIKNSAVEVEETARKQIGDEIVEDEIAVKEKEIRVCRPCGIGGRAKRSIVECCEVEPQPGTSKSMEQPELDDNIPAPPIEEEIAVMVGREEQPQPGPSKSTEQPEVDNTIPTVKPKDTEAIEQALNEIAETNDAPLPYDIEQAATKDQHNNRFTSILELDSRQSNKNAGQSQENKIVQFTGDREIEAKSWINKEAGKWENVATPEEYDALMIYNEGDDFVRRENGFRQIQGQLRKNKGNPGDNPNIRHINNIFEKMEPLSEDVIVYRGLDELIIPDLNNESLQRVLDKLHNDMSFRLHLTPEEYKSYLSQNKNMEAILAKRAEEVLKETGEDFRYSVEKHEAFEKNFRQFKDKFTGQAIKDYGYMSTSINPDISSSFGRSFFVELRLPKGAKAIAIPSDFENGLELEMLLPSGTEYIIKNVETITVNTNKIHQTNETNQTKKIKITADVKPPLKYVMKDQNGDSWLFKVNDKPGYFDWVGEAEVGTNKLLKTVGLPSIEVKNETIDIPDKGKLSGLLQKMVDLKIRGLGDIDVSKLTNENRVQLQQYQIIDYLIANLDCSADHFGVDYSNNIVALNKGKILKNTGNNPSLINSILNPDSILSLIEGDKYNTPYYPTMWNGWLKNKYEMDFMAVKPLIEKIERLSDTELSDMFKAYAEGREKQTGKSAKELLDNLVERKNTIRSKVEVFYKELAYEKGITFEGFSPSMQNTNVLKIEGLGQIDVSELTHENRVDLQVRQIVDYLTANPNCYADHFGIDHTNNIVTIDKALKPTGNHSETSNFTVSPDSILSLVKGNERNAPYYATMWNGWLKNKYEMDFMAVKPFIEEIERLSDTEFLSMVKSDVNERAKQTGKSVEELLHGFKERKNKIRSDVEAFYKKLAHEKGISFEGFSSAQTNDGFTFVGNADFLGGQSEKYIMKDQNEDSWLFKVNGKPGKFDWVGEAEVGANKLLHALGQPSVEIENTTFDIPDKGKLSGSLQKMIDLKTWGLDQIDVSKLSNENRVQLQQHQIIDYLIANLDCHSDNFGIDYRNHIVAFDKGQALKHIGDHSEITNFTLNPDSILSLVEENEYNAPYYPTMWKGWLGNQYEMDFMAVKPLIEKIERLSDTEFSDMFKAYAEGREKQTGKSAKELLDNLVERKNTIRSKVEAFYKELARKKGITFDGFSSDAMKESINKLAS</sequence>
<dbReference type="SUPFAM" id="SSF56399">
    <property type="entry name" value="ADP-ribosylation"/>
    <property type="match status" value="1"/>
</dbReference>
<keyword evidence="1" id="KW-0175">Coiled coil</keyword>
<dbReference type="EMBL" id="BALG01000132">
    <property type="protein sequence ID" value="GAC42643.1"/>
    <property type="molecule type" value="Genomic_DNA"/>
</dbReference>
<dbReference type="GO" id="GO:0005576">
    <property type="term" value="C:extracellular region"/>
    <property type="evidence" value="ECO:0007669"/>
    <property type="project" value="InterPro"/>
</dbReference>
<evidence type="ECO:0000313" key="5">
    <source>
        <dbReference type="Proteomes" id="UP000029453"/>
    </source>
</evidence>
<evidence type="ECO:0000256" key="2">
    <source>
        <dbReference type="SAM" id="MobiDB-lite"/>
    </source>
</evidence>
<feature type="coiled-coil region" evidence="1">
    <location>
        <begin position="157"/>
        <end position="187"/>
    </location>
</feature>
<evidence type="ECO:0000256" key="1">
    <source>
        <dbReference type="SAM" id="Coils"/>
    </source>
</evidence>
<evidence type="ECO:0000259" key="3">
    <source>
        <dbReference type="Pfam" id="PF03496"/>
    </source>
</evidence>
<feature type="coiled-coil region" evidence="1">
    <location>
        <begin position="50"/>
        <end position="84"/>
    </location>
</feature>
<feature type="coiled-coil region" evidence="1">
    <location>
        <begin position="346"/>
        <end position="373"/>
    </location>
</feature>
<reference evidence="4 5" key="1">
    <citation type="submission" date="2012-10" db="EMBL/GenBank/DDBJ databases">
        <title>Draft Genome Sequence of Paenibacillus popilliae ATCC 14706T.</title>
        <authorList>
            <person name="Iiyama K."/>
            <person name="Mori K."/>
            <person name="Mon H."/>
            <person name="Chieda Y."/>
            <person name="Lee J.M."/>
            <person name="Kusakabe T."/>
            <person name="Tashiro K."/>
            <person name="Asano S."/>
            <person name="Yasunaga-Aoki C."/>
            <person name="Shimizu S."/>
        </authorList>
    </citation>
    <scope>NUCLEOTIDE SEQUENCE [LARGE SCALE GENOMIC DNA]</scope>
    <source>
        <strain evidence="4 5">ATCC 14706</strain>
    </source>
</reference>
<evidence type="ECO:0000313" key="4">
    <source>
        <dbReference type="EMBL" id="GAC42643.1"/>
    </source>
</evidence>
<gene>
    <name evidence="4" type="ORF">PPOP_2001</name>
</gene>
<feature type="domain" description="ADP ribosyltransferase" evidence="3">
    <location>
        <begin position="952"/>
        <end position="1212"/>
    </location>
</feature>
<dbReference type="PROSITE" id="PS51996">
    <property type="entry name" value="TR_MART"/>
    <property type="match status" value="1"/>
</dbReference>
<feature type="region of interest" description="Disordered" evidence="2">
    <location>
        <begin position="855"/>
        <end position="877"/>
    </location>
</feature>
<dbReference type="Proteomes" id="UP000029453">
    <property type="component" value="Unassembled WGS sequence"/>
</dbReference>
<organism evidence="4 5">
    <name type="scientific">Paenibacillus popilliae ATCC 14706</name>
    <dbReference type="NCBI Taxonomy" id="1212764"/>
    <lineage>
        <taxon>Bacteria</taxon>
        <taxon>Bacillati</taxon>
        <taxon>Bacillota</taxon>
        <taxon>Bacilli</taxon>
        <taxon>Bacillales</taxon>
        <taxon>Paenibacillaceae</taxon>
        <taxon>Paenibacillus</taxon>
    </lineage>
</organism>
<comment type="caution">
    <text evidence="4">The sequence shown here is derived from an EMBL/GenBank/DDBJ whole genome shotgun (WGS) entry which is preliminary data.</text>
</comment>